<accession>A0ABN1S3Z6</accession>
<evidence type="ECO:0000313" key="3">
    <source>
        <dbReference type="Proteomes" id="UP001500033"/>
    </source>
</evidence>
<keyword evidence="1" id="KW-1133">Transmembrane helix</keyword>
<reference evidence="2 3" key="1">
    <citation type="journal article" date="2019" name="Int. J. Syst. Evol. Microbiol.">
        <title>The Global Catalogue of Microorganisms (GCM) 10K type strain sequencing project: providing services to taxonomists for standard genome sequencing and annotation.</title>
        <authorList>
            <consortium name="The Broad Institute Genomics Platform"/>
            <consortium name="The Broad Institute Genome Sequencing Center for Infectious Disease"/>
            <person name="Wu L."/>
            <person name="Ma J."/>
        </authorList>
    </citation>
    <scope>NUCLEOTIDE SEQUENCE [LARGE SCALE GENOMIC DNA]</scope>
    <source>
        <strain evidence="2 3">JCM 11445</strain>
    </source>
</reference>
<dbReference type="Proteomes" id="UP001500033">
    <property type="component" value="Unassembled WGS sequence"/>
</dbReference>
<sequence length="178" mass="19290">MRDSPATFASIMAMVGDAGGVVGMEPDPTGMLERPGKRPRKMIFRLLVALGLAALVGWGLWQYPEAERVVTGDRADVLEVRRCSTHSYKGTPLYTCRATWRFSDGRTGEGDVDAGAEPTRKGATVFAGDDWGYESRGQLLGSVLPKAGAYLLVVGELAVLLVISRFGLNRGYTLPRIR</sequence>
<organism evidence="2 3">
    <name type="scientific">Streptomyces rhizosphaericus</name>
    <dbReference type="NCBI Taxonomy" id="114699"/>
    <lineage>
        <taxon>Bacteria</taxon>
        <taxon>Bacillati</taxon>
        <taxon>Actinomycetota</taxon>
        <taxon>Actinomycetes</taxon>
        <taxon>Kitasatosporales</taxon>
        <taxon>Streptomycetaceae</taxon>
        <taxon>Streptomyces</taxon>
        <taxon>Streptomyces violaceusniger group</taxon>
    </lineage>
</organism>
<name>A0ABN1S3Z6_9ACTN</name>
<evidence type="ECO:0008006" key="4">
    <source>
        <dbReference type="Google" id="ProtNLM"/>
    </source>
</evidence>
<comment type="caution">
    <text evidence="2">The sequence shown here is derived from an EMBL/GenBank/DDBJ whole genome shotgun (WGS) entry which is preliminary data.</text>
</comment>
<feature type="transmembrane region" description="Helical" evidence="1">
    <location>
        <begin position="147"/>
        <end position="168"/>
    </location>
</feature>
<evidence type="ECO:0000256" key="1">
    <source>
        <dbReference type="SAM" id="Phobius"/>
    </source>
</evidence>
<keyword evidence="1" id="KW-0812">Transmembrane</keyword>
<feature type="transmembrane region" description="Helical" evidence="1">
    <location>
        <begin position="42"/>
        <end position="61"/>
    </location>
</feature>
<evidence type="ECO:0000313" key="2">
    <source>
        <dbReference type="EMBL" id="GAA0972276.1"/>
    </source>
</evidence>
<gene>
    <name evidence="2" type="ORF">GCM10009576_015990</name>
</gene>
<dbReference type="EMBL" id="BAAAIE010000006">
    <property type="protein sequence ID" value="GAA0972276.1"/>
    <property type="molecule type" value="Genomic_DNA"/>
</dbReference>
<protein>
    <recommendedName>
        <fullName evidence="4">DUF3592 domain-containing protein</fullName>
    </recommendedName>
</protein>
<keyword evidence="3" id="KW-1185">Reference proteome</keyword>
<proteinExistence type="predicted"/>
<keyword evidence="1" id="KW-0472">Membrane</keyword>